<dbReference type="PANTHER" id="PTHR11552:SF217">
    <property type="entry name" value="GLUCOSE DEHYDROGENASE [FAD, QUINONE]"/>
    <property type="match status" value="1"/>
</dbReference>
<dbReference type="SUPFAM" id="SSF51905">
    <property type="entry name" value="FAD/NAD(P)-binding domain"/>
    <property type="match status" value="1"/>
</dbReference>
<dbReference type="RefSeq" id="XP_011309455.1">
    <property type="nucleotide sequence ID" value="XM_011311153.1"/>
</dbReference>
<evidence type="ECO:0000313" key="6">
    <source>
        <dbReference type="RefSeq" id="XP_011309455.1"/>
    </source>
</evidence>
<sequence length="699" mass="75567">MATQGVCPNPFNGGIPMINVCPTTIASFAFLVNAMNDIIRTSESIGDSCGRVTPKTRSRLIYDFIVVGSGAAGSAIAARLSEVSDWRVLLLEAGPDEPNAAEIPSNFGIYIGSDIDWKYKTSNESYACLANNGSCYWPRGRNLGGTTVHHGMAYHRGNPRDYENWVDMGNEGWGWDDVLPFFIKSENNTETDRVGTKLHGVGGPMTVQRFPYQPEFAQSIYKAAQQTGYGIIEDLVGEKYVGFNIAQTMSKDGVRQSAASAFLRPARNRKNLDIVVNATVTKLRTVKTRVTGVEYVKDGKRHSVLAKREVVLSAGTVGSPQLLLLSGIGPKEELQAKGIPVVLDLPGVGKNLHNHVSYSIDFTLPEVKASGYTPDNIATYLYNQTGPMSSSGLAQVTAILASQYTTPDYPDIQIFFSGYQASCRQQGDVDLLSIGDKRTVRFTAVNLHAQSRGAITLASSNGLDHPIIWSNDLAEPRDVDVLVAGLQVLLKLANSKAMKSLGLKVGDKPLPQCSQYKYLTDSYFRCAVHINTRTENHQTGTCKMGPASDPLAVVDSQLRVYGIQGLRVADASAQPKVVSGNPHASVTMMGERAADFIKKTYLKANGVNNFLANAGNDEYESRGSQSSQDDGGESSENEAGEHSNEGNESSEVTAAESIEPNERKSSENEVVESTKNSVNKSCDNVEAESSNNDDNADNN</sequence>
<dbReference type="SUPFAM" id="SSF54373">
    <property type="entry name" value="FAD-linked reductases, C-terminal domain"/>
    <property type="match status" value="1"/>
</dbReference>
<dbReference type="InterPro" id="IPR036188">
    <property type="entry name" value="FAD/NAD-bd_sf"/>
</dbReference>
<dbReference type="Proteomes" id="UP000694866">
    <property type="component" value="Unplaced"/>
</dbReference>
<feature type="region of interest" description="Disordered" evidence="2">
    <location>
        <begin position="614"/>
        <end position="699"/>
    </location>
</feature>
<dbReference type="InterPro" id="IPR007867">
    <property type="entry name" value="GMC_OxRtase_C"/>
</dbReference>
<dbReference type="Pfam" id="PF00732">
    <property type="entry name" value="GMC_oxred_N"/>
    <property type="match status" value="1"/>
</dbReference>
<reference evidence="4" key="1">
    <citation type="submission" date="2015-01" db="EMBL/GenBank/DDBJ databases">
        <title>Transcriptome Assembly of Fopius arisanus.</title>
        <authorList>
            <person name="Geib S."/>
        </authorList>
    </citation>
    <scope>NUCLEOTIDE SEQUENCE</scope>
</reference>
<dbReference type="GO" id="GO:0016614">
    <property type="term" value="F:oxidoreductase activity, acting on CH-OH group of donors"/>
    <property type="evidence" value="ECO:0007669"/>
    <property type="project" value="InterPro"/>
</dbReference>
<dbReference type="Gene3D" id="3.30.560.10">
    <property type="entry name" value="Glucose Oxidase, domain 3"/>
    <property type="match status" value="1"/>
</dbReference>
<protein>
    <submittedName>
        <fullName evidence="4">Gld_7 protein</fullName>
    </submittedName>
    <submittedName>
        <fullName evidence="6">Glucose dehydrogenase [FAD, quinone] isoform X1</fullName>
    </submittedName>
</protein>
<proteinExistence type="inferred from homology"/>
<dbReference type="OrthoDB" id="269227at2759"/>
<dbReference type="EMBL" id="GBYB01009004">
    <property type="protein sequence ID" value="JAG78771.1"/>
    <property type="molecule type" value="Transcribed_RNA"/>
</dbReference>
<dbReference type="InterPro" id="IPR012132">
    <property type="entry name" value="GMC_OxRdtase"/>
</dbReference>
<feature type="domain" description="Glucose-methanol-choline oxidoreductase N-terminal" evidence="3">
    <location>
        <begin position="315"/>
        <end position="329"/>
    </location>
</feature>
<comment type="similarity">
    <text evidence="1">Belongs to the GMC oxidoreductase family.</text>
</comment>
<dbReference type="AlphaFoldDB" id="A0A0C9QYX4"/>
<organism evidence="4">
    <name type="scientific">Fopius arisanus</name>
    <dbReference type="NCBI Taxonomy" id="64838"/>
    <lineage>
        <taxon>Eukaryota</taxon>
        <taxon>Metazoa</taxon>
        <taxon>Ecdysozoa</taxon>
        <taxon>Arthropoda</taxon>
        <taxon>Hexapoda</taxon>
        <taxon>Insecta</taxon>
        <taxon>Pterygota</taxon>
        <taxon>Neoptera</taxon>
        <taxon>Endopterygota</taxon>
        <taxon>Hymenoptera</taxon>
        <taxon>Apocrita</taxon>
        <taxon>Ichneumonoidea</taxon>
        <taxon>Braconidae</taxon>
        <taxon>Opiinae</taxon>
        <taxon>Fopius</taxon>
    </lineage>
</organism>
<accession>A0A0C9QYX4</accession>
<dbReference type="PANTHER" id="PTHR11552">
    <property type="entry name" value="GLUCOSE-METHANOL-CHOLINE GMC OXIDOREDUCTASE"/>
    <property type="match status" value="1"/>
</dbReference>
<dbReference type="GeneID" id="105270302"/>
<evidence type="ECO:0000256" key="2">
    <source>
        <dbReference type="SAM" id="MobiDB-lite"/>
    </source>
</evidence>
<dbReference type="PROSITE" id="PS00624">
    <property type="entry name" value="GMC_OXRED_2"/>
    <property type="match status" value="1"/>
</dbReference>
<accession>A0A9R1THJ0</accession>
<dbReference type="GO" id="GO:0050660">
    <property type="term" value="F:flavin adenine dinucleotide binding"/>
    <property type="evidence" value="ECO:0007669"/>
    <property type="project" value="InterPro"/>
</dbReference>
<dbReference type="Pfam" id="PF05199">
    <property type="entry name" value="GMC_oxred_C"/>
    <property type="match status" value="1"/>
</dbReference>
<feature type="compositionally biased region" description="Polar residues" evidence="2">
    <location>
        <begin position="671"/>
        <end position="682"/>
    </location>
</feature>
<evidence type="ECO:0000313" key="5">
    <source>
        <dbReference type="Proteomes" id="UP000694866"/>
    </source>
</evidence>
<dbReference type="Gene3D" id="3.50.50.60">
    <property type="entry name" value="FAD/NAD(P)-binding domain"/>
    <property type="match status" value="1"/>
</dbReference>
<keyword evidence="5" id="KW-1185">Reference proteome</keyword>
<evidence type="ECO:0000256" key="1">
    <source>
        <dbReference type="ARBA" id="ARBA00010790"/>
    </source>
</evidence>
<evidence type="ECO:0000259" key="3">
    <source>
        <dbReference type="PROSITE" id="PS00624"/>
    </source>
</evidence>
<evidence type="ECO:0000313" key="4">
    <source>
        <dbReference type="EMBL" id="JAG78771.1"/>
    </source>
</evidence>
<dbReference type="InterPro" id="IPR000172">
    <property type="entry name" value="GMC_OxRdtase_N"/>
</dbReference>
<dbReference type="KEGG" id="fas:105270302"/>
<name>A0A0C9QYX4_9HYME</name>
<reference evidence="6" key="2">
    <citation type="submission" date="2025-04" db="UniProtKB">
        <authorList>
            <consortium name="RefSeq"/>
        </authorList>
    </citation>
    <scope>IDENTIFICATION</scope>
    <source>
        <strain evidence="6">USDA-PBARC FA_bdor</strain>
        <tissue evidence="6">Whole organism</tissue>
    </source>
</reference>
<gene>
    <name evidence="4" type="primary">Gld_7</name>
    <name evidence="6" type="synonym">LOC105270302</name>
    <name evidence="4" type="ORF">g.3839</name>
</gene>